<name>A0A0L6U4X6_9FIRM</name>
<feature type="domain" description="Uroporphyrinogen decarboxylase (URO-D)" evidence="1">
    <location>
        <begin position="102"/>
        <end position="280"/>
    </location>
</feature>
<evidence type="ECO:0000259" key="1">
    <source>
        <dbReference type="Pfam" id="PF01208"/>
    </source>
</evidence>
<protein>
    <recommendedName>
        <fullName evidence="1">Uroporphyrinogen decarboxylase (URO-D) domain-containing protein</fullName>
    </recommendedName>
</protein>
<dbReference type="GO" id="GO:0006779">
    <property type="term" value="P:porphyrin-containing compound biosynthetic process"/>
    <property type="evidence" value="ECO:0007669"/>
    <property type="project" value="InterPro"/>
</dbReference>
<dbReference type="STRING" id="52689.AKG39_00575"/>
<sequence length="313" mass="35564">MAAHGEKPLWVPSFIEDSNVFMPDFWMEVDPDTGTDFCNIRWLENDAGRMPDGRWRAIENLDQWRETVKFPDLSSLDWKEIAECFKLMSDSEKVDIAMLNTNGIFLIPIDMIGWVDGLCAIYEEPEELEAFISAITDFLVEIVKYLGEYIHPDIVFTGDDLAAANGPFISKEVWDFMYKPYFKKIIEAIHEIGALAEFHCCGNCQFLIDEFLEIGVDICQLPEPNASLMQKKEQYGNKLVLTGGWDRHSTAAFPGASEEIVRQSVHKAIDAYGKNGGLIFWDGGIVGTSEDSQKKMAWVLDELTKYGKIVYQQ</sequence>
<comment type="caution">
    <text evidence="2">The sequence shown here is derived from an EMBL/GenBank/DDBJ whole genome shotgun (WGS) entry which is preliminary data.</text>
</comment>
<accession>A0A0L6U4X6</accession>
<dbReference type="Pfam" id="PF01208">
    <property type="entry name" value="URO-D"/>
    <property type="match status" value="1"/>
</dbReference>
<organism evidence="2 3">
    <name type="scientific">Acetobacterium bakii</name>
    <dbReference type="NCBI Taxonomy" id="52689"/>
    <lineage>
        <taxon>Bacteria</taxon>
        <taxon>Bacillati</taxon>
        <taxon>Bacillota</taxon>
        <taxon>Clostridia</taxon>
        <taxon>Eubacteriales</taxon>
        <taxon>Eubacteriaceae</taxon>
        <taxon>Acetobacterium</taxon>
    </lineage>
</organism>
<dbReference type="InterPro" id="IPR052024">
    <property type="entry name" value="Methanogen_methyltrans"/>
</dbReference>
<dbReference type="PANTHER" id="PTHR47099:SF1">
    <property type="entry name" value="METHYLCOBAMIDE:COM METHYLTRANSFERASE MTBA"/>
    <property type="match status" value="1"/>
</dbReference>
<dbReference type="AlphaFoldDB" id="A0A0L6U4X6"/>
<dbReference type="InterPro" id="IPR000257">
    <property type="entry name" value="Uroporphyrinogen_deCOase"/>
</dbReference>
<keyword evidence="3" id="KW-1185">Reference proteome</keyword>
<dbReference type="GO" id="GO:0004853">
    <property type="term" value="F:uroporphyrinogen decarboxylase activity"/>
    <property type="evidence" value="ECO:0007669"/>
    <property type="project" value="InterPro"/>
</dbReference>
<proteinExistence type="predicted"/>
<evidence type="ECO:0000313" key="3">
    <source>
        <dbReference type="Proteomes" id="UP000036873"/>
    </source>
</evidence>
<dbReference type="SUPFAM" id="SSF51726">
    <property type="entry name" value="UROD/MetE-like"/>
    <property type="match status" value="1"/>
</dbReference>
<reference evidence="3" key="1">
    <citation type="submission" date="2015-07" db="EMBL/GenBank/DDBJ databases">
        <title>Draft genome sequence of Acetobacterium bakii DSM 8293, a potential psychrophilic chemical producer through syngas fermentation.</title>
        <authorList>
            <person name="Song Y."/>
            <person name="Hwang S."/>
            <person name="Cho B.-K."/>
        </authorList>
    </citation>
    <scope>NUCLEOTIDE SEQUENCE [LARGE SCALE GENOMIC DNA]</scope>
    <source>
        <strain evidence="3">DSM 8239</strain>
    </source>
</reference>
<evidence type="ECO:0000313" key="2">
    <source>
        <dbReference type="EMBL" id="KNZ43568.1"/>
    </source>
</evidence>
<dbReference type="Gene3D" id="3.20.20.210">
    <property type="match status" value="1"/>
</dbReference>
<dbReference type="Proteomes" id="UP000036873">
    <property type="component" value="Unassembled WGS sequence"/>
</dbReference>
<dbReference type="InterPro" id="IPR038071">
    <property type="entry name" value="UROD/MetE-like_sf"/>
</dbReference>
<dbReference type="PANTHER" id="PTHR47099">
    <property type="entry name" value="METHYLCOBAMIDE:COM METHYLTRANSFERASE MTBA"/>
    <property type="match status" value="1"/>
</dbReference>
<gene>
    <name evidence="2" type="ORF">AKG39_00575</name>
</gene>
<dbReference type="EMBL" id="LGYO01000002">
    <property type="protein sequence ID" value="KNZ43568.1"/>
    <property type="molecule type" value="Genomic_DNA"/>
</dbReference>